<sequence>MEPLGAALRQWQRRRLQHRGRAAPAAQVRLVVRTADREPMVGGVLPAVREQLLPAVLPRGHRRRRRHLPHAAAPLQPAPHLARRAGLRGRPRLRAFHRSGVLGPRPGPLRAGDIQRPRLHGGRHPQH</sequence>
<protein>
    <submittedName>
        <fullName evidence="2">Uncharacterized protein</fullName>
    </submittedName>
</protein>
<dbReference type="Proteomes" id="UP001075354">
    <property type="component" value="Chromosome 1"/>
</dbReference>
<dbReference type="EMBL" id="JAPTSV010000001">
    <property type="protein sequence ID" value="KAJ1531530.1"/>
    <property type="molecule type" value="Genomic_DNA"/>
</dbReference>
<feature type="compositionally biased region" description="Basic residues" evidence="1">
    <location>
        <begin position="81"/>
        <end position="97"/>
    </location>
</feature>
<comment type="caution">
    <text evidence="2">The sequence shown here is derived from an EMBL/GenBank/DDBJ whole genome shotgun (WGS) entry which is preliminary data.</text>
</comment>
<reference evidence="2" key="1">
    <citation type="submission" date="2022-12" db="EMBL/GenBank/DDBJ databases">
        <title>Chromosome-level genome assembly of the bean flower thrips Megalurothrips usitatus.</title>
        <authorList>
            <person name="Ma L."/>
            <person name="Liu Q."/>
            <person name="Li H."/>
            <person name="Cai W."/>
        </authorList>
    </citation>
    <scope>NUCLEOTIDE SEQUENCE</scope>
    <source>
        <strain evidence="2">Cailab_2022a</strain>
    </source>
</reference>
<name>A0AAV7Y1R8_9NEOP</name>
<feature type="compositionally biased region" description="Low complexity" evidence="1">
    <location>
        <begin position="70"/>
        <end position="80"/>
    </location>
</feature>
<organism evidence="2 3">
    <name type="scientific">Megalurothrips usitatus</name>
    <name type="common">bean blossom thrips</name>
    <dbReference type="NCBI Taxonomy" id="439358"/>
    <lineage>
        <taxon>Eukaryota</taxon>
        <taxon>Metazoa</taxon>
        <taxon>Ecdysozoa</taxon>
        <taxon>Arthropoda</taxon>
        <taxon>Hexapoda</taxon>
        <taxon>Insecta</taxon>
        <taxon>Pterygota</taxon>
        <taxon>Neoptera</taxon>
        <taxon>Paraneoptera</taxon>
        <taxon>Thysanoptera</taxon>
        <taxon>Terebrantia</taxon>
        <taxon>Thripoidea</taxon>
        <taxon>Thripidae</taxon>
        <taxon>Megalurothrips</taxon>
    </lineage>
</organism>
<evidence type="ECO:0000313" key="2">
    <source>
        <dbReference type="EMBL" id="KAJ1531530.1"/>
    </source>
</evidence>
<feature type="compositionally biased region" description="Basic residues" evidence="1">
    <location>
        <begin position="59"/>
        <end position="69"/>
    </location>
</feature>
<evidence type="ECO:0000313" key="3">
    <source>
        <dbReference type="Proteomes" id="UP001075354"/>
    </source>
</evidence>
<dbReference type="AlphaFoldDB" id="A0AAV7Y1R8"/>
<feature type="region of interest" description="Disordered" evidence="1">
    <location>
        <begin position="58"/>
        <end position="127"/>
    </location>
</feature>
<evidence type="ECO:0000256" key="1">
    <source>
        <dbReference type="SAM" id="MobiDB-lite"/>
    </source>
</evidence>
<feature type="compositionally biased region" description="Basic residues" evidence="1">
    <location>
        <begin position="117"/>
        <end position="127"/>
    </location>
</feature>
<gene>
    <name evidence="2" type="ORF">ONE63_000205</name>
</gene>
<accession>A0AAV7Y1R8</accession>
<proteinExistence type="predicted"/>
<keyword evidence="3" id="KW-1185">Reference proteome</keyword>